<evidence type="ECO:0000256" key="1">
    <source>
        <dbReference type="ARBA" id="ARBA00007913"/>
    </source>
</evidence>
<evidence type="ECO:0000256" key="3">
    <source>
        <dbReference type="ARBA" id="ARBA00022801"/>
    </source>
</evidence>
<dbReference type="Pfam" id="PF13086">
    <property type="entry name" value="AAA_11"/>
    <property type="match status" value="1"/>
</dbReference>
<dbReference type="InterPro" id="IPR050534">
    <property type="entry name" value="Coronavir_polyprotein_1ab"/>
</dbReference>
<evidence type="ECO:0000313" key="8">
    <source>
        <dbReference type="EMBL" id="KAE9394001.1"/>
    </source>
</evidence>
<dbReference type="SUPFAM" id="SSF52540">
    <property type="entry name" value="P-loop containing nucleoside triphosphate hydrolases"/>
    <property type="match status" value="1"/>
</dbReference>
<dbReference type="InterPro" id="IPR041679">
    <property type="entry name" value="DNA2/NAM7-like_C"/>
</dbReference>
<keyword evidence="9" id="KW-1185">Reference proteome</keyword>
<keyword evidence="4" id="KW-0347">Helicase</keyword>
<dbReference type="InterPro" id="IPR027417">
    <property type="entry name" value="P-loop_NTPase"/>
</dbReference>
<keyword evidence="5" id="KW-0067">ATP-binding</keyword>
<dbReference type="GO" id="GO:0016787">
    <property type="term" value="F:hydrolase activity"/>
    <property type="evidence" value="ECO:0007669"/>
    <property type="project" value="UniProtKB-KW"/>
</dbReference>
<dbReference type="EMBL" id="ML769559">
    <property type="protein sequence ID" value="KAE9394001.1"/>
    <property type="molecule type" value="Genomic_DNA"/>
</dbReference>
<evidence type="ECO:0000256" key="2">
    <source>
        <dbReference type="ARBA" id="ARBA00022741"/>
    </source>
</evidence>
<comment type="similarity">
    <text evidence="1">Belongs to the DNA2/NAM7 helicase family.</text>
</comment>
<accession>A0A6A4H7G4</accession>
<dbReference type="InterPro" id="IPR041677">
    <property type="entry name" value="DNA2/NAM7_AAA_11"/>
</dbReference>
<evidence type="ECO:0000256" key="5">
    <source>
        <dbReference type="ARBA" id="ARBA00022840"/>
    </source>
</evidence>
<proteinExistence type="inferred from homology"/>
<feature type="domain" description="DNA2/NAM7 helicase helicase" evidence="6">
    <location>
        <begin position="426"/>
        <end position="496"/>
    </location>
</feature>
<dbReference type="PANTHER" id="PTHR43788">
    <property type="entry name" value="DNA2/NAM7 HELICASE FAMILY MEMBER"/>
    <property type="match status" value="1"/>
</dbReference>
<protein>
    <submittedName>
        <fullName evidence="8">Uncharacterized protein</fullName>
    </submittedName>
</protein>
<dbReference type="GO" id="GO:0005524">
    <property type="term" value="F:ATP binding"/>
    <property type="evidence" value="ECO:0007669"/>
    <property type="project" value="UniProtKB-KW"/>
</dbReference>
<gene>
    <name evidence="8" type="ORF">BT96DRAFT_978698</name>
</gene>
<keyword evidence="3" id="KW-0378">Hydrolase</keyword>
<dbReference type="Pfam" id="PF13087">
    <property type="entry name" value="AAA_12"/>
    <property type="match status" value="1"/>
</dbReference>
<dbReference type="InterPro" id="IPR047187">
    <property type="entry name" value="SF1_C_Upf1"/>
</dbReference>
<dbReference type="PANTHER" id="PTHR43788:SF8">
    <property type="entry name" value="DNA-BINDING PROTEIN SMUBP-2"/>
    <property type="match status" value="1"/>
</dbReference>
<feature type="domain" description="DNA2/NAM7 helicase-like C-terminal" evidence="7">
    <location>
        <begin position="580"/>
        <end position="720"/>
    </location>
</feature>
<name>A0A6A4H7G4_9AGAR</name>
<dbReference type="Gene3D" id="3.40.50.300">
    <property type="entry name" value="P-loop containing nucleotide triphosphate hydrolases"/>
    <property type="match status" value="2"/>
</dbReference>
<dbReference type="GO" id="GO:0043139">
    <property type="term" value="F:5'-3' DNA helicase activity"/>
    <property type="evidence" value="ECO:0007669"/>
    <property type="project" value="TreeGrafter"/>
</dbReference>
<evidence type="ECO:0000259" key="6">
    <source>
        <dbReference type="Pfam" id="PF13086"/>
    </source>
</evidence>
<dbReference type="AlphaFoldDB" id="A0A6A4H7G4"/>
<keyword evidence="2" id="KW-0547">Nucleotide-binding</keyword>
<dbReference type="Proteomes" id="UP000799118">
    <property type="component" value="Unassembled WGS sequence"/>
</dbReference>
<evidence type="ECO:0000313" key="9">
    <source>
        <dbReference type="Proteomes" id="UP000799118"/>
    </source>
</evidence>
<organism evidence="8 9">
    <name type="scientific">Gymnopus androsaceus JB14</name>
    <dbReference type="NCBI Taxonomy" id="1447944"/>
    <lineage>
        <taxon>Eukaryota</taxon>
        <taxon>Fungi</taxon>
        <taxon>Dikarya</taxon>
        <taxon>Basidiomycota</taxon>
        <taxon>Agaricomycotina</taxon>
        <taxon>Agaricomycetes</taxon>
        <taxon>Agaricomycetidae</taxon>
        <taxon>Agaricales</taxon>
        <taxon>Marasmiineae</taxon>
        <taxon>Omphalotaceae</taxon>
        <taxon>Gymnopus</taxon>
    </lineage>
</organism>
<reference evidence="8" key="1">
    <citation type="journal article" date="2019" name="Environ. Microbiol.">
        <title>Fungal ecological strategies reflected in gene transcription - a case study of two litter decomposers.</title>
        <authorList>
            <person name="Barbi F."/>
            <person name="Kohler A."/>
            <person name="Barry K."/>
            <person name="Baskaran P."/>
            <person name="Daum C."/>
            <person name="Fauchery L."/>
            <person name="Ihrmark K."/>
            <person name="Kuo A."/>
            <person name="LaButti K."/>
            <person name="Lipzen A."/>
            <person name="Morin E."/>
            <person name="Grigoriev I.V."/>
            <person name="Henrissat B."/>
            <person name="Lindahl B."/>
            <person name="Martin F."/>
        </authorList>
    </citation>
    <scope>NUCLEOTIDE SEQUENCE</scope>
    <source>
        <strain evidence="8">JB14</strain>
    </source>
</reference>
<dbReference type="CDD" id="cd18808">
    <property type="entry name" value="SF1_C_Upf1"/>
    <property type="match status" value="1"/>
</dbReference>
<sequence length="850" mass="95965">MSDAHNYNDIPSSSVILQRLSLYHPTPTATAPSHLLLSHSFTLLNFAFGGDQTYDRSLLYEGTWVWDILPLSPSSLPIHQYSRRLAGHAVRALSESDERSFGIAISQTNNGMIDHIAISTQSAVYLIDVGTTSKNTRNDGALDKTFFDFLASTKTTLGGFGMPRIALRLHHHIHSHVRGVDLSTILSRDDGAWRPSKVVSKICVLKSTFPLDRLWHENDQDGSSAKLCLRAWISAKIVCAEETQSHIQSARRVDTRNINKDILLCLGALLRQNDILARAQPRVLNNEHESAPVDAKGKMQLVNARYKTRVRVSKESYVEAVSTDGKIFRGQARSTKGKTTHIHFQQGISASPAIQSVHVIGLDGPTNSERARDSLLLRVLQDEAKLTDAEFVRFMWFRTKEDTRRLQQPSASFGINGSLLQPHLKHLNASQVGVVAAMLDVNPVVVVHGPPGTGKTTTISSAAELWTKVSSDPVWIIGHSNVSVKNIAENLLKRKVDFKLIVSKEFYVEWHEHIYEQIEDRLIRTDELPADRLAMSRRLVVDEASQINVFEYMEILAKVPPFGQDKAKTLQSIFDIKHLKEISYFLDTQYRMPVPLGNFISAHVYKQRLKSKHDITDYSCVRFVDTPRGVEEKRESSWVVLLDTSTRTLEEVSTIVHLFCIITPYDAQRSFIQKQLKQEGLPWEGVFNVDSFQGNEADYVLISVVRSKNVGFLFLKQRMNDLPGKNASDPLTTGMLKTETVLTRRTFLWVPRKCSNPPARLVYAPFTTWSYLAPCAKYFLSTHNVREKSSSGANVAALQKLSYFLHRHTHPSKNWSKTESTSATSTLAVIRIRFLINSFRRWRLENRSKA</sequence>
<dbReference type="OrthoDB" id="6513042at2759"/>
<evidence type="ECO:0000256" key="4">
    <source>
        <dbReference type="ARBA" id="ARBA00022806"/>
    </source>
</evidence>
<evidence type="ECO:0000259" key="7">
    <source>
        <dbReference type="Pfam" id="PF13087"/>
    </source>
</evidence>